<dbReference type="AlphaFoldDB" id="A0A6P7NB67"/>
<dbReference type="FunCoup" id="A0A6P7NB67">
    <property type="interactions" value="4"/>
</dbReference>
<dbReference type="InterPro" id="IPR034609">
    <property type="entry name" value="Syce2"/>
</dbReference>
<dbReference type="GO" id="GO:0007130">
    <property type="term" value="P:synaptonemal complex assembly"/>
    <property type="evidence" value="ECO:0007669"/>
    <property type="project" value="InterPro"/>
</dbReference>
<dbReference type="GeneID" id="114860573"/>
<dbReference type="GO" id="GO:0000801">
    <property type="term" value="C:central element"/>
    <property type="evidence" value="ECO:0007669"/>
    <property type="project" value="InterPro"/>
</dbReference>
<gene>
    <name evidence="3" type="primary">syce2</name>
</gene>
<dbReference type="InParanoid" id="A0A6P7NB67"/>
<dbReference type="CTD" id="256126"/>
<feature type="region of interest" description="Disordered" evidence="1">
    <location>
        <begin position="1"/>
        <end position="20"/>
    </location>
</feature>
<proteinExistence type="predicted"/>
<dbReference type="Proteomes" id="UP000515150">
    <property type="component" value="Chromosome 1"/>
</dbReference>
<evidence type="ECO:0000313" key="2">
    <source>
        <dbReference type="Proteomes" id="UP000515150"/>
    </source>
</evidence>
<dbReference type="PANTHER" id="PTHR28398:SF1">
    <property type="entry name" value="SYNAPTONEMAL COMPLEX CENTRAL ELEMENT PROTEIN 2"/>
    <property type="match status" value="1"/>
</dbReference>
<dbReference type="KEGG" id="bspl:114860573"/>
<reference evidence="3" key="1">
    <citation type="submission" date="2025-08" db="UniProtKB">
        <authorList>
            <consortium name="RefSeq"/>
        </authorList>
    </citation>
    <scope>IDENTIFICATION</scope>
</reference>
<evidence type="ECO:0000313" key="3">
    <source>
        <dbReference type="RefSeq" id="XP_029015089.1"/>
    </source>
</evidence>
<evidence type="ECO:0000256" key="1">
    <source>
        <dbReference type="SAM" id="MobiDB-lite"/>
    </source>
</evidence>
<dbReference type="OrthoDB" id="6142414at2759"/>
<dbReference type="PANTHER" id="PTHR28398">
    <property type="entry name" value="SYNAPTONEMAL COMPLEX CENTRAL ELEMENT PROTEIN 2"/>
    <property type="match status" value="1"/>
</dbReference>
<dbReference type="RefSeq" id="XP_029015089.1">
    <property type="nucleotide sequence ID" value="XM_029159256.3"/>
</dbReference>
<organism evidence="2 3">
    <name type="scientific">Betta splendens</name>
    <name type="common">Siamese fighting fish</name>
    <dbReference type="NCBI Taxonomy" id="158456"/>
    <lineage>
        <taxon>Eukaryota</taxon>
        <taxon>Metazoa</taxon>
        <taxon>Chordata</taxon>
        <taxon>Craniata</taxon>
        <taxon>Vertebrata</taxon>
        <taxon>Euteleostomi</taxon>
        <taxon>Actinopterygii</taxon>
        <taxon>Neopterygii</taxon>
        <taxon>Teleostei</taxon>
        <taxon>Neoteleostei</taxon>
        <taxon>Acanthomorphata</taxon>
        <taxon>Anabantaria</taxon>
        <taxon>Anabantiformes</taxon>
        <taxon>Anabantoidei</taxon>
        <taxon>Osphronemidae</taxon>
        <taxon>Betta</taxon>
    </lineage>
</organism>
<accession>A0A6P7NB67</accession>
<protein>
    <submittedName>
        <fullName evidence="3">Synaptonemal complex central element protein 2</fullName>
    </submittedName>
</protein>
<sequence>MDFFSEVPSPSPDRSSHSIAHEDLQMTEDTDDDLLRGASSSGSMAELQGQCSRYRITCSSKIEVISRTVQELVQQINSSRASNEKVMDDFQEKLVAKVTEKCQLLKERMYMVYENNSNEMEVKMQELYEVLERCTKINNELLEANRALASLREGLPIGPTSQSP</sequence>
<keyword evidence="2" id="KW-1185">Reference proteome</keyword>
<name>A0A6P7NB67_BETSP</name>